<dbReference type="EMBL" id="JARTFS010000005">
    <property type="protein sequence ID" value="MED4401311.1"/>
    <property type="molecule type" value="Genomic_DNA"/>
</dbReference>
<dbReference type="SUPFAM" id="SSF57716">
    <property type="entry name" value="Glucocorticoid receptor-like (DNA-binding domain)"/>
    <property type="match status" value="1"/>
</dbReference>
<evidence type="ECO:0000313" key="6">
    <source>
        <dbReference type="EMBL" id="MED4401311.1"/>
    </source>
</evidence>
<reference evidence="6 7" key="1">
    <citation type="submission" date="2023-03" db="EMBL/GenBank/DDBJ databases">
        <title>Bacillus Genome Sequencing.</title>
        <authorList>
            <person name="Dunlap C."/>
        </authorList>
    </citation>
    <scope>NUCLEOTIDE SEQUENCE [LARGE SCALE GENOMIC DNA]</scope>
    <source>
        <strain evidence="6 7">NRS-1717</strain>
    </source>
</reference>
<dbReference type="InterPro" id="IPR037187">
    <property type="entry name" value="DnaK_N"/>
</dbReference>
<dbReference type="Proteomes" id="UP001342826">
    <property type="component" value="Unassembled WGS sequence"/>
</dbReference>
<dbReference type="Gene3D" id="1.20.120.910">
    <property type="entry name" value="DksA, coiled-coil domain"/>
    <property type="match status" value="1"/>
</dbReference>
<accession>A0ABU6NW95</accession>
<dbReference type="NCBIfam" id="TIGR02890">
    <property type="entry name" value="bacill_yteA"/>
    <property type="match status" value="1"/>
</dbReference>
<feature type="zinc finger region" description="dksA C4-type" evidence="4">
    <location>
        <begin position="94"/>
        <end position="118"/>
    </location>
</feature>
<dbReference type="PROSITE" id="PS51128">
    <property type="entry name" value="ZF_DKSA_2"/>
    <property type="match status" value="1"/>
</dbReference>
<dbReference type="SUPFAM" id="SSF109635">
    <property type="entry name" value="DnaK suppressor protein DksA, alpha-hairpin domain"/>
    <property type="match status" value="1"/>
</dbReference>
<evidence type="ECO:0000256" key="3">
    <source>
        <dbReference type="ARBA" id="ARBA00022833"/>
    </source>
</evidence>
<keyword evidence="2" id="KW-0863">Zinc-finger</keyword>
<evidence type="ECO:0000256" key="4">
    <source>
        <dbReference type="PROSITE-ProRule" id="PRU00510"/>
    </source>
</evidence>
<name>A0ABU6NW95_9BACI</name>
<sequence length="251" mass="29109">MLNAQQIETFRSELLEMKKNIEQRWEQNDYFGIGRAFIQESSGELSNYDNHPGDNATELYEREKDIALNDHAEEEYEDIKRALEAIEKGTYGKCEICGVDIPFERLDIIPTATTCKEHSPEQAVSTDRPVEEDVLSPPFSRFFYDGEDVVAYDAEDSYQDVSRYGSSDGPSDFYESPDHYNDTYINSDEQVGYVESFENFIGTDMEGKEIKIYPNEEHEQYEDSLDEEGIMTTFGDLLPYEKEPYTQREKE</sequence>
<keyword evidence="7" id="KW-1185">Reference proteome</keyword>
<dbReference type="PANTHER" id="PTHR33823:SF4">
    <property type="entry name" value="GENERAL STRESS PROTEIN 16O"/>
    <property type="match status" value="1"/>
</dbReference>
<keyword evidence="1" id="KW-0479">Metal-binding</keyword>
<feature type="domain" description="Zinc finger DksA/TraR C4-type" evidence="5">
    <location>
        <begin position="89"/>
        <end position="117"/>
    </location>
</feature>
<gene>
    <name evidence="6" type="ORF">P9271_08165</name>
</gene>
<organism evidence="6 7">
    <name type="scientific">Metabacillus fastidiosus</name>
    <dbReference type="NCBI Taxonomy" id="1458"/>
    <lineage>
        <taxon>Bacteria</taxon>
        <taxon>Bacillati</taxon>
        <taxon>Bacillota</taxon>
        <taxon>Bacilli</taxon>
        <taxon>Bacillales</taxon>
        <taxon>Bacillaceae</taxon>
        <taxon>Metabacillus</taxon>
    </lineage>
</organism>
<evidence type="ECO:0000256" key="2">
    <source>
        <dbReference type="ARBA" id="ARBA00022771"/>
    </source>
</evidence>
<keyword evidence="3" id="KW-0862">Zinc</keyword>
<dbReference type="PANTHER" id="PTHR33823">
    <property type="entry name" value="RNA POLYMERASE-BINDING TRANSCRIPTION FACTOR DKSA-RELATED"/>
    <property type="match status" value="1"/>
</dbReference>
<evidence type="ECO:0000259" key="5">
    <source>
        <dbReference type="Pfam" id="PF01258"/>
    </source>
</evidence>
<comment type="caution">
    <text evidence="6">The sequence shown here is derived from an EMBL/GenBank/DDBJ whole genome shotgun (WGS) entry which is preliminary data.</text>
</comment>
<evidence type="ECO:0000313" key="7">
    <source>
        <dbReference type="Proteomes" id="UP001342826"/>
    </source>
</evidence>
<dbReference type="InterPro" id="IPR000962">
    <property type="entry name" value="Znf_DskA_TraR"/>
</dbReference>
<evidence type="ECO:0000256" key="1">
    <source>
        <dbReference type="ARBA" id="ARBA00022723"/>
    </source>
</evidence>
<dbReference type="InterPro" id="IPR014240">
    <property type="entry name" value="YteA"/>
</dbReference>
<protein>
    <submittedName>
        <fullName evidence="6">TraR/DksA C4-type zinc finger protein</fullName>
    </submittedName>
</protein>
<dbReference type="Pfam" id="PF01258">
    <property type="entry name" value="zf-dskA_traR"/>
    <property type="match status" value="1"/>
</dbReference>
<proteinExistence type="predicted"/>